<dbReference type="SUPFAM" id="SSF51182">
    <property type="entry name" value="RmlC-like cupins"/>
    <property type="match status" value="1"/>
</dbReference>
<organism evidence="3 4">
    <name type="scientific">Comamonas testosteroni</name>
    <name type="common">Pseudomonas testosteroni</name>
    <dbReference type="NCBI Taxonomy" id="285"/>
    <lineage>
        <taxon>Bacteria</taxon>
        <taxon>Pseudomonadati</taxon>
        <taxon>Pseudomonadota</taxon>
        <taxon>Betaproteobacteria</taxon>
        <taxon>Burkholderiales</taxon>
        <taxon>Comamonadaceae</taxon>
        <taxon>Comamonas</taxon>
    </lineage>
</organism>
<evidence type="ECO:0000259" key="2">
    <source>
        <dbReference type="Pfam" id="PF07883"/>
    </source>
</evidence>
<keyword evidence="1" id="KW-0732">Signal</keyword>
<dbReference type="Gene3D" id="2.60.120.10">
    <property type="entry name" value="Jelly Rolls"/>
    <property type="match status" value="1"/>
</dbReference>
<feature type="domain" description="Cupin type-2" evidence="2">
    <location>
        <begin position="69"/>
        <end position="136"/>
    </location>
</feature>
<proteinExistence type="predicted"/>
<dbReference type="Pfam" id="PF07883">
    <property type="entry name" value="Cupin_2"/>
    <property type="match status" value="1"/>
</dbReference>
<feature type="chain" id="PRO_5032463384" evidence="1">
    <location>
        <begin position="28"/>
        <end position="150"/>
    </location>
</feature>
<feature type="signal peptide" evidence="1">
    <location>
        <begin position="1"/>
        <end position="27"/>
    </location>
</feature>
<comment type="caution">
    <text evidence="3">The sequence shown here is derived from an EMBL/GenBank/DDBJ whole genome shotgun (WGS) entry which is preliminary data.</text>
</comment>
<keyword evidence="4" id="KW-1185">Reference proteome</keyword>
<evidence type="ECO:0000313" key="4">
    <source>
        <dbReference type="Proteomes" id="UP000255070"/>
    </source>
</evidence>
<name>A0A8B4S0U5_COMTE</name>
<sequence length="150" mass="15366">MILIRRASFSSLLCSSAFMLFSQNALAQAASPQPGAAQPGAAQTGGLSRTMVGKADVSVPGREAVVAKVEVAPGSRAGRHTHPGDEISYISEGEVDLLIDGQPPRTLKAGETFVVPAGVIHDAHNASNGTVKLIGVYVVEKGKPLATPAP</sequence>
<dbReference type="EMBL" id="UFXL01000001">
    <property type="protein sequence ID" value="SUY76053.1"/>
    <property type="molecule type" value="Genomic_DNA"/>
</dbReference>
<dbReference type="GeneID" id="63995432"/>
<reference evidence="3 4" key="1">
    <citation type="submission" date="2018-06" db="EMBL/GenBank/DDBJ databases">
        <authorList>
            <consortium name="Pathogen Informatics"/>
            <person name="Doyle S."/>
        </authorList>
    </citation>
    <scope>NUCLEOTIDE SEQUENCE [LARGE SCALE GENOMIC DNA]</scope>
    <source>
        <strain evidence="3 4">NCTC10698</strain>
    </source>
</reference>
<dbReference type="RefSeq" id="WP_003076441.1">
    <property type="nucleotide sequence ID" value="NZ_BBJZ01000006.1"/>
</dbReference>
<dbReference type="GO" id="GO:0003677">
    <property type="term" value="F:DNA binding"/>
    <property type="evidence" value="ECO:0007669"/>
    <property type="project" value="UniProtKB-KW"/>
</dbReference>
<dbReference type="PANTHER" id="PTHR38599:SF1">
    <property type="entry name" value="CUPIN DOMAIN PROTEIN (AFU_ORTHOLOGUE AFUA_3G13620)"/>
    <property type="match status" value="1"/>
</dbReference>
<evidence type="ECO:0000313" key="3">
    <source>
        <dbReference type="EMBL" id="SUY76053.1"/>
    </source>
</evidence>
<dbReference type="AlphaFoldDB" id="A0A8B4S0U5"/>
<dbReference type="InterPro" id="IPR011051">
    <property type="entry name" value="RmlC_Cupin_sf"/>
</dbReference>
<gene>
    <name evidence="3" type="ORF">NCTC10698_01426</name>
</gene>
<evidence type="ECO:0000256" key="1">
    <source>
        <dbReference type="SAM" id="SignalP"/>
    </source>
</evidence>
<keyword evidence="3" id="KW-0238">DNA-binding</keyword>
<dbReference type="CDD" id="cd02235">
    <property type="entry name" value="cupin_BLL4011-like"/>
    <property type="match status" value="1"/>
</dbReference>
<dbReference type="InterPro" id="IPR014710">
    <property type="entry name" value="RmlC-like_jellyroll"/>
</dbReference>
<dbReference type="Proteomes" id="UP000255070">
    <property type="component" value="Unassembled WGS sequence"/>
</dbReference>
<accession>A0A8B4S0U5</accession>
<dbReference type="InterPro" id="IPR013096">
    <property type="entry name" value="Cupin_2"/>
</dbReference>
<dbReference type="PANTHER" id="PTHR38599">
    <property type="entry name" value="CUPIN DOMAIN PROTEIN (AFU_ORTHOLOGUE AFUA_3G13620)"/>
    <property type="match status" value="1"/>
</dbReference>
<protein>
    <submittedName>
        <fullName evidence="3">DNA-binding transcriptional repressor PuuR</fullName>
    </submittedName>
</protein>